<sequence length="61" mass="7144">MQKSNSRRNRSQAYEALCMKERENVLELKELVSRQNKTAEEQQSLLQEKDIKGQPIPTRAI</sequence>
<dbReference type="Gramene" id="RZC75026">
    <property type="protein sequence ID" value="RZC75026"/>
    <property type="gene ID" value="C5167_050503"/>
</dbReference>
<dbReference type="EMBL" id="CM010722">
    <property type="protein sequence ID" value="RZC75026.1"/>
    <property type="molecule type" value="Genomic_DNA"/>
</dbReference>
<organism evidence="2 3">
    <name type="scientific">Papaver somniferum</name>
    <name type="common">Opium poppy</name>
    <dbReference type="NCBI Taxonomy" id="3469"/>
    <lineage>
        <taxon>Eukaryota</taxon>
        <taxon>Viridiplantae</taxon>
        <taxon>Streptophyta</taxon>
        <taxon>Embryophyta</taxon>
        <taxon>Tracheophyta</taxon>
        <taxon>Spermatophyta</taxon>
        <taxon>Magnoliopsida</taxon>
        <taxon>Ranunculales</taxon>
        <taxon>Papaveraceae</taxon>
        <taxon>Papaveroideae</taxon>
        <taxon>Papaver</taxon>
    </lineage>
</organism>
<evidence type="ECO:0000256" key="1">
    <source>
        <dbReference type="SAM" id="MobiDB-lite"/>
    </source>
</evidence>
<dbReference type="Proteomes" id="UP000316621">
    <property type="component" value="Chromosome 8"/>
</dbReference>
<gene>
    <name evidence="2" type="ORF">C5167_050503</name>
</gene>
<accession>A0A4Y7KQ88</accession>
<evidence type="ECO:0000313" key="3">
    <source>
        <dbReference type="Proteomes" id="UP000316621"/>
    </source>
</evidence>
<protein>
    <submittedName>
        <fullName evidence="2">Uncharacterized protein</fullName>
    </submittedName>
</protein>
<evidence type="ECO:0000313" key="2">
    <source>
        <dbReference type="EMBL" id="RZC75026.1"/>
    </source>
</evidence>
<proteinExistence type="predicted"/>
<keyword evidence="3" id="KW-1185">Reference proteome</keyword>
<dbReference type="AlphaFoldDB" id="A0A4Y7KQ88"/>
<name>A0A4Y7KQ88_PAPSO</name>
<feature type="region of interest" description="Disordered" evidence="1">
    <location>
        <begin position="36"/>
        <end position="61"/>
    </location>
</feature>
<reference evidence="2 3" key="1">
    <citation type="journal article" date="2018" name="Science">
        <title>The opium poppy genome and morphinan production.</title>
        <authorList>
            <person name="Guo L."/>
            <person name="Winzer T."/>
            <person name="Yang X."/>
            <person name="Li Y."/>
            <person name="Ning Z."/>
            <person name="He Z."/>
            <person name="Teodor R."/>
            <person name="Lu Y."/>
            <person name="Bowser T.A."/>
            <person name="Graham I.A."/>
            <person name="Ye K."/>
        </authorList>
    </citation>
    <scope>NUCLEOTIDE SEQUENCE [LARGE SCALE GENOMIC DNA]</scope>
    <source>
        <strain evidence="3">cv. HN1</strain>
        <tissue evidence="2">Leaves</tissue>
    </source>
</reference>